<dbReference type="GO" id="GO:0003676">
    <property type="term" value="F:nucleic acid binding"/>
    <property type="evidence" value="ECO:0007669"/>
    <property type="project" value="InterPro"/>
</dbReference>
<accession>A0A8A4DV42</accession>
<dbReference type="PANTHER" id="PTHR46889">
    <property type="entry name" value="TRANSPOSASE INSF FOR INSERTION SEQUENCE IS3B-RELATED"/>
    <property type="match status" value="1"/>
</dbReference>
<evidence type="ECO:0000259" key="1">
    <source>
        <dbReference type="PROSITE" id="PS50994"/>
    </source>
</evidence>
<organism evidence="2">
    <name type="scientific">Burkholderia pseudomallei</name>
    <name type="common">Pseudomonas pseudomallei</name>
    <dbReference type="NCBI Taxonomy" id="28450"/>
    <lineage>
        <taxon>Bacteria</taxon>
        <taxon>Pseudomonadati</taxon>
        <taxon>Pseudomonadota</taxon>
        <taxon>Betaproteobacteria</taxon>
        <taxon>Burkholderiales</taxon>
        <taxon>Burkholderiaceae</taxon>
        <taxon>Burkholderia</taxon>
        <taxon>pseudomallei group</taxon>
    </lineage>
</organism>
<dbReference type="InterPro" id="IPR050900">
    <property type="entry name" value="Transposase_IS3/IS150/IS904"/>
</dbReference>
<dbReference type="EMBL" id="CP071754">
    <property type="protein sequence ID" value="QTB59876.1"/>
    <property type="molecule type" value="Genomic_DNA"/>
</dbReference>
<dbReference type="InterPro" id="IPR001584">
    <property type="entry name" value="Integrase_cat-core"/>
</dbReference>
<dbReference type="PROSITE" id="PS50994">
    <property type="entry name" value="INTEGRASE"/>
    <property type="match status" value="1"/>
</dbReference>
<dbReference type="InterPro" id="IPR036397">
    <property type="entry name" value="RNaseH_sf"/>
</dbReference>
<dbReference type="InterPro" id="IPR012337">
    <property type="entry name" value="RNaseH-like_sf"/>
</dbReference>
<feature type="domain" description="Integrase catalytic" evidence="1">
    <location>
        <begin position="123"/>
        <end position="291"/>
    </location>
</feature>
<dbReference type="AlphaFoldDB" id="A0A8A4DV42"/>
<reference evidence="2" key="1">
    <citation type="submission" date="2021-03" db="EMBL/GenBank/DDBJ databases">
        <title>Complete genome of Burkholderia pseudomallei_VBP364.</title>
        <authorList>
            <person name="Balaji V."/>
            <person name="Yamuna B."/>
            <person name="Monisha P."/>
        </authorList>
    </citation>
    <scope>NUCLEOTIDE SEQUENCE</scope>
    <source>
        <strain evidence="2">VBP364</strain>
    </source>
</reference>
<dbReference type="InterPro" id="IPR048020">
    <property type="entry name" value="Transpos_IS3"/>
</dbReference>
<dbReference type="Pfam" id="PF13683">
    <property type="entry name" value="rve_3"/>
    <property type="match status" value="1"/>
</dbReference>
<dbReference type="NCBIfam" id="NF033516">
    <property type="entry name" value="transpos_IS3"/>
    <property type="match status" value="1"/>
</dbReference>
<dbReference type="PANTHER" id="PTHR46889:SF4">
    <property type="entry name" value="TRANSPOSASE INSO FOR INSERTION SEQUENCE ELEMENT IS911B-RELATED"/>
    <property type="match status" value="1"/>
</dbReference>
<dbReference type="Gene3D" id="3.30.420.10">
    <property type="entry name" value="Ribonuclease H-like superfamily/Ribonuclease H"/>
    <property type="match status" value="1"/>
</dbReference>
<proteinExistence type="predicted"/>
<name>A0A8A4DV42_BURPE</name>
<evidence type="ECO:0000313" key="2">
    <source>
        <dbReference type="EMBL" id="QTB59876.1"/>
    </source>
</evidence>
<dbReference type="SUPFAM" id="SSF53098">
    <property type="entry name" value="Ribonuclease H-like"/>
    <property type="match status" value="1"/>
</dbReference>
<protein>
    <submittedName>
        <fullName evidence="2">IS3 family transposase</fullName>
    </submittedName>
</protein>
<dbReference type="GO" id="GO:0015074">
    <property type="term" value="P:DNA integration"/>
    <property type="evidence" value="ECO:0007669"/>
    <property type="project" value="InterPro"/>
</dbReference>
<sequence length="291" mass="33322">MTCAKKIAVPAGRGRGREVIETIRQGLKDEGIAVSISKLCRWFEVPRRTMYYRPVKSEPKVQARFAEPIKALIEESLSFGYRTLAHLLGFNKNTVQRIFRLMGWRVRKRPIGFRPRVQAMPSVATAPNERGSTDMRRVWAGRDGWVTLARVIDCHTRELLGWHLSRSGRASTASNALEHARIARFGTLGRVPKPFLLRGDNGLVFTSRDYTALVRSYGLRQAFITPHCPQQNGMVERVIRTLKEQCVHRHRFETLQHASRAIADWIQFYNHRRPHQALKMKTPAEAFALAA</sequence>
<gene>
    <name evidence="2" type="ORF">J3D99_17885</name>
</gene>